<dbReference type="GO" id="GO:0030115">
    <property type="term" value="C:S-layer"/>
    <property type="evidence" value="ECO:0007669"/>
    <property type="project" value="UniProtKB-SubCell"/>
</dbReference>
<dbReference type="PANTHER" id="PTHR30535">
    <property type="entry name" value="VITAMIN B12-BINDING PROTEIN"/>
    <property type="match status" value="1"/>
</dbReference>
<dbReference type="Proteomes" id="UP000283805">
    <property type="component" value="Unassembled WGS sequence"/>
</dbReference>
<evidence type="ECO:0000256" key="2">
    <source>
        <dbReference type="SAM" id="MobiDB-lite"/>
    </source>
</evidence>
<dbReference type="InterPro" id="IPR054828">
    <property type="entry name" value="Vit_B12_bind_prot"/>
</dbReference>
<dbReference type="InterPro" id="IPR026371">
    <property type="entry name" value="PGF_CTERM"/>
</dbReference>
<organism evidence="4 5">
    <name type="scientific">Halopiger aswanensis</name>
    <dbReference type="NCBI Taxonomy" id="148449"/>
    <lineage>
        <taxon>Archaea</taxon>
        <taxon>Methanobacteriati</taxon>
        <taxon>Methanobacteriota</taxon>
        <taxon>Stenosarchaea group</taxon>
        <taxon>Halobacteria</taxon>
        <taxon>Halobacteriales</taxon>
        <taxon>Natrialbaceae</taxon>
        <taxon>Halopiger</taxon>
    </lineage>
</organism>
<feature type="compositionally biased region" description="Acidic residues" evidence="2">
    <location>
        <begin position="359"/>
        <end position="383"/>
    </location>
</feature>
<dbReference type="EMBL" id="RAPO01000001">
    <property type="protein sequence ID" value="RKD97063.1"/>
    <property type="molecule type" value="Genomic_DNA"/>
</dbReference>
<dbReference type="InterPro" id="IPR026469">
    <property type="entry name" value="Peripla_PGF_1"/>
</dbReference>
<dbReference type="Gene3D" id="3.40.50.1980">
    <property type="entry name" value="Nitrogenase molybdenum iron protein domain"/>
    <property type="match status" value="2"/>
</dbReference>
<feature type="region of interest" description="Disordered" evidence="2">
    <location>
        <begin position="331"/>
        <end position="392"/>
    </location>
</feature>
<dbReference type="NCBIfam" id="TIGR04281">
    <property type="entry name" value="peripla_PGF_1"/>
    <property type="match status" value="1"/>
</dbReference>
<dbReference type="SUPFAM" id="SSF53807">
    <property type="entry name" value="Helical backbone' metal receptor"/>
    <property type="match status" value="1"/>
</dbReference>
<feature type="domain" description="Fe/B12 periplasmic-binding" evidence="3">
    <location>
        <begin position="81"/>
        <end position="329"/>
    </location>
</feature>
<dbReference type="RefSeq" id="WP_120242643.1">
    <property type="nucleotide sequence ID" value="NZ_RAPO01000001.1"/>
</dbReference>
<dbReference type="PANTHER" id="PTHR30535:SF34">
    <property type="entry name" value="MOLYBDATE-BINDING PROTEIN MOLA"/>
    <property type="match status" value="1"/>
</dbReference>
<accession>A0A419WNJ9</accession>
<gene>
    <name evidence="4" type="ORF">ATJ93_0044</name>
</gene>
<dbReference type="NCBIfam" id="TIGR04126">
    <property type="entry name" value="PGF_CTERM"/>
    <property type="match status" value="1"/>
</dbReference>
<dbReference type="InterPro" id="IPR050902">
    <property type="entry name" value="ABC_Transporter_SBP"/>
</dbReference>
<keyword evidence="1" id="KW-0732">Signal</keyword>
<dbReference type="GO" id="GO:0005886">
    <property type="term" value="C:plasma membrane"/>
    <property type="evidence" value="ECO:0007669"/>
    <property type="project" value="UniProtKB-SubCell"/>
</dbReference>
<evidence type="ECO:0000313" key="4">
    <source>
        <dbReference type="EMBL" id="RKD97063.1"/>
    </source>
</evidence>
<evidence type="ECO:0000259" key="3">
    <source>
        <dbReference type="PROSITE" id="PS50983"/>
    </source>
</evidence>
<evidence type="ECO:0000313" key="5">
    <source>
        <dbReference type="Proteomes" id="UP000283805"/>
    </source>
</evidence>
<sequence>MRRLLILLLTATVLLAGAVPAGVVGSPSATAGQSTAETAETAQTVQAAQLAQTQEDPTCEYPLTLEDATGEEITIEEEPESVVALQPSDAQTLFEIGAEEKVVGMPVGSYTDYLDASADLDITEDDGVTPVAEEVIDREPDVVLAANALEGDDVIDQLREAGLTVYVFPTSESLDDVAENVRLTGELVGECEGAQETLEWMDERLSVVDEAIPDEDRPLAYYAMGGGYTAGNGTFQHEILTTAGVDNLGAEAGIEGWATVSDEVVLEQDPEWIVYGDSMDEPPVSEAAESTTAYENEQFVVVNDNYMSQPGPLVVTAIEEIASAVHPDAYEEAESDLEIDTDVSTDENETADNGSNDGSADESDDTSDEGSADGTTDDEDEGSSGDSIPGFGAPVAIVGVLAVGALLTRRQ</sequence>
<dbReference type="PROSITE" id="PS50983">
    <property type="entry name" value="FE_B12_PBP"/>
    <property type="match status" value="1"/>
</dbReference>
<feature type="compositionally biased region" description="Acidic residues" evidence="2">
    <location>
        <begin position="331"/>
        <end position="350"/>
    </location>
</feature>
<keyword evidence="5" id="KW-1185">Reference proteome</keyword>
<dbReference type="AlphaFoldDB" id="A0A419WNJ9"/>
<evidence type="ECO:0000256" key="1">
    <source>
        <dbReference type="ARBA" id="ARBA00022729"/>
    </source>
</evidence>
<protein>
    <submittedName>
        <fullName evidence="4">Iron complex transport system substrate-binding protein</fullName>
    </submittedName>
</protein>
<dbReference type="OrthoDB" id="214567at2157"/>
<dbReference type="Pfam" id="PF18204">
    <property type="entry name" value="PGF-CTERM"/>
    <property type="match status" value="1"/>
</dbReference>
<dbReference type="NCBIfam" id="NF038402">
    <property type="entry name" value="TroA_like"/>
    <property type="match status" value="1"/>
</dbReference>
<proteinExistence type="predicted"/>
<reference evidence="4 5" key="1">
    <citation type="submission" date="2018-09" db="EMBL/GenBank/DDBJ databases">
        <title>Genomic Encyclopedia of Archaeal and Bacterial Type Strains, Phase II (KMG-II): from individual species to whole genera.</title>
        <authorList>
            <person name="Goeker M."/>
        </authorList>
    </citation>
    <scope>NUCLEOTIDE SEQUENCE [LARGE SCALE GENOMIC DNA]</scope>
    <source>
        <strain evidence="4 5">DSM 13151</strain>
    </source>
</reference>
<comment type="caution">
    <text evidence="4">The sequence shown here is derived from an EMBL/GenBank/DDBJ whole genome shotgun (WGS) entry which is preliminary data.</text>
</comment>
<dbReference type="InterPro" id="IPR002491">
    <property type="entry name" value="ABC_transptr_periplasmic_BD"/>
</dbReference>
<name>A0A419WNJ9_9EURY</name>
<dbReference type="Pfam" id="PF01497">
    <property type="entry name" value="Peripla_BP_2"/>
    <property type="match status" value="1"/>
</dbReference>